<dbReference type="SMART" id="SM00642">
    <property type="entry name" value="Aamy"/>
    <property type="match status" value="1"/>
</dbReference>
<dbReference type="EC" id="2.4.99.16" evidence="2"/>
<dbReference type="Pfam" id="PF00128">
    <property type="entry name" value="Alpha-amylase"/>
    <property type="match status" value="1"/>
</dbReference>
<feature type="domain" description="Glycosyl hydrolase family 13 catalytic" evidence="1">
    <location>
        <begin position="308"/>
        <end position="726"/>
    </location>
</feature>
<dbReference type="Gene3D" id="1.10.150.20">
    <property type="entry name" value="5' to 3' exonuclease, C-terminal subdomain"/>
    <property type="match status" value="1"/>
</dbReference>
<dbReference type="PANTHER" id="PTHR47786:SF2">
    <property type="entry name" value="GLYCOSYL HYDROLASE FAMILY 13 CATALYTIC DOMAIN-CONTAINING PROTEIN"/>
    <property type="match status" value="1"/>
</dbReference>
<dbReference type="OrthoDB" id="9808590at2"/>
<reference evidence="2 3" key="1">
    <citation type="submission" date="2018-08" db="EMBL/GenBank/DDBJ databases">
        <title>Meiothermus luteus KCTC 52599 genome sequencing project.</title>
        <authorList>
            <person name="Da Costa M.S."/>
            <person name="Albuquerque L."/>
            <person name="Raposo P."/>
            <person name="Froufe H.J.C."/>
            <person name="Barroso C.S."/>
            <person name="Egas C."/>
        </authorList>
    </citation>
    <scope>NUCLEOTIDE SEQUENCE [LARGE SCALE GENOMIC DNA]</scope>
    <source>
        <strain evidence="2 3">KCTC 52599</strain>
    </source>
</reference>
<dbReference type="GO" id="GO:0016757">
    <property type="term" value="F:glycosyltransferase activity"/>
    <property type="evidence" value="ECO:0007669"/>
    <property type="project" value="UniProtKB-KW"/>
</dbReference>
<dbReference type="EMBL" id="QWKZ01000021">
    <property type="protein sequence ID" value="RIH87493.1"/>
    <property type="molecule type" value="Genomic_DNA"/>
</dbReference>
<accession>A0A399EV29</accession>
<dbReference type="AlphaFoldDB" id="A0A399EV29"/>
<name>A0A399EV29_9DEIN</name>
<keyword evidence="2" id="KW-0328">Glycosyltransferase</keyword>
<keyword evidence="2" id="KW-0808">Transferase</keyword>
<evidence type="ECO:0000259" key="1">
    <source>
        <dbReference type="SMART" id="SM00642"/>
    </source>
</evidence>
<protein>
    <submittedName>
        <fullName evidence="2">Alpha-1,4-glucan:maltose-1-phosphate maltosyltransferase</fullName>
        <ecNumber evidence="2">2.4.99.16</ecNumber>
    </submittedName>
</protein>
<dbReference type="InterPro" id="IPR017853">
    <property type="entry name" value="GH"/>
</dbReference>
<evidence type="ECO:0000313" key="2">
    <source>
        <dbReference type="EMBL" id="RIH87493.1"/>
    </source>
</evidence>
<dbReference type="PANTHER" id="PTHR47786">
    <property type="entry name" value="ALPHA-1,4-GLUCAN:MALTOSE-1-PHOSPHATE MALTOSYLTRANSFERASE"/>
    <property type="match status" value="1"/>
</dbReference>
<dbReference type="InterPro" id="IPR006047">
    <property type="entry name" value="GH13_cat_dom"/>
</dbReference>
<dbReference type="SUPFAM" id="SSF51445">
    <property type="entry name" value="(Trans)glycosidases"/>
    <property type="match status" value="1"/>
</dbReference>
<evidence type="ECO:0000313" key="3">
    <source>
        <dbReference type="Proteomes" id="UP000265800"/>
    </source>
</evidence>
<dbReference type="Gene3D" id="3.20.20.80">
    <property type="entry name" value="Glycosidases"/>
    <property type="match status" value="2"/>
</dbReference>
<comment type="caution">
    <text evidence="2">The sequence shown here is derived from an EMBL/GenBank/DDBJ whole genome shotgun (WGS) entry which is preliminary data.</text>
</comment>
<gene>
    <name evidence="2" type="primary">glgE</name>
    <name evidence="2" type="ORF">Mlute_00925</name>
</gene>
<proteinExistence type="predicted"/>
<dbReference type="Proteomes" id="UP000265800">
    <property type="component" value="Unassembled WGS sequence"/>
</dbReference>
<sequence length="1196" mass="135136">MKQPGGFEFHVSKRARDRYRFDLSLFSLSGNVILADFQAARRFAAAMNAKRPPGQAVSPAQINAMGLIDEVLHLLVRQYLAEHPGAMREALGYLAERVGKGELERVLWAFAEEFPPLRVYRGEQSLEAYIEGQTEGIPHREILLEELLMLHLANANPAFGPFLELFDDAGLEASTAYPAVILHLERFFASRPAFGGEGLSLFQVLRLPARLYPDSLEAQLRFLMERFGGRLGAVYYRLLVALDVVREAARSFAVPVGPGAPQRPAESPLLDRKWLLASAQLEPEAFSPDREWMPRVVLLAKNTFVWLDQLSKRYARSIQTLDAIPEEELKRLQDWGVNALWLIGVWERSRASRQIKRRMGNPEALASAYAIYDYTIAEALGGESALEALRWKAARYGIRLAADMVPNHTAMDGRWVMEHPEWFIGLPYSPFPSYSFGGPDLSEDPRVGLYLEDHYYDRSDAAVVFKRVDRQSGEVRYIYHGNDGTAMPWNDTAQLNYLLPEVREAVIQTILKVARRFPILRFDAAMTLTKRHYQRLWWPPPGGSPWGPSVPSRAEHAMPQEDFDRAMPQEFWREVVDRVAQEAPDTLLLAEAFWMMEGYFVRSLGMHRVYNSAFMHMLRDEENARYQEILRNTLAFEPEILKRFVNFLSNPDEKTALEQFGKGDKYFGVMTLCATLPGLPMLAHGQVEGLAERYGMEYGRAYYDEAPDEGLVAYHQEQIAPLLKERALFAEVENFVLYEAEQEDGVNQDVFAYSNRKDGVRALVVYHNKNATARVCLRRSVPQLFKASGGREVRRVSLAEGLGLHLAEGYYSLFRDRVTGLEYLRPNRALAEGGLCLELGPYQRRVFMDWREVYDTDGSYAQLYQALGEWGVPSLGEARLSLWLAPVHAPLRRLLAPQRLRRLLQGRLGGLEEELRMLYRGLRGFAPALRLPPPRRVLKRLEGALWATQAEPQAEVRMALLGWALVLGLEAHLEEWRLRGLLEEAFQEAGLGAEAARRAAGLVEVLATPGLPREPRVYPRLLSDPRWRDFLGVNHFAGETYFNREAHALLWAALKGRALALAHAEGVSAARRGALRRAWSSLEARLNRTAEEVGYRFPAYLAALRPPKGRKVGDDLTRIWGVGPSTAQALRAAGYITYARLAKASQEALRHALAAAGLRSPSSLPTWPQQAAYLAAGDQVGLAEYLRTLRPRPEGR</sequence>
<organism evidence="2 3">
    <name type="scientific">Meiothermus luteus</name>
    <dbReference type="NCBI Taxonomy" id="2026184"/>
    <lineage>
        <taxon>Bacteria</taxon>
        <taxon>Thermotogati</taxon>
        <taxon>Deinococcota</taxon>
        <taxon>Deinococci</taxon>
        <taxon>Thermales</taxon>
        <taxon>Thermaceae</taxon>
        <taxon>Meiothermus</taxon>
    </lineage>
</organism>
<dbReference type="GO" id="GO:0005975">
    <property type="term" value="P:carbohydrate metabolic process"/>
    <property type="evidence" value="ECO:0007669"/>
    <property type="project" value="InterPro"/>
</dbReference>
<dbReference type="RefSeq" id="WP_119359593.1">
    <property type="nucleotide sequence ID" value="NZ_QWKZ01000021.1"/>
</dbReference>
<keyword evidence="3" id="KW-1185">Reference proteome</keyword>